<dbReference type="EMBL" id="CH933808">
    <property type="protein sequence ID" value="KRG04710.1"/>
    <property type="molecule type" value="Genomic_DNA"/>
</dbReference>
<keyword evidence="3" id="KW-1185">Reference proteome</keyword>
<reference evidence="2 3" key="1">
    <citation type="journal article" date="2007" name="Nature">
        <title>Evolution of genes and genomes on the Drosophila phylogeny.</title>
        <authorList>
            <consortium name="Drosophila 12 Genomes Consortium"/>
            <person name="Clark A.G."/>
            <person name="Eisen M.B."/>
            <person name="Smith D.R."/>
            <person name="Bergman C.M."/>
            <person name="Oliver B."/>
            <person name="Markow T.A."/>
            <person name="Kaufman T.C."/>
            <person name="Kellis M."/>
            <person name="Gelbart W."/>
            <person name="Iyer V.N."/>
            <person name="Pollard D.A."/>
            <person name="Sackton T.B."/>
            <person name="Larracuente A.M."/>
            <person name="Singh N.D."/>
            <person name="Abad J.P."/>
            <person name="Abt D.N."/>
            <person name="Adryan B."/>
            <person name="Aguade M."/>
            <person name="Akashi H."/>
            <person name="Anderson W.W."/>
            <person name="Aquadro C.F."/>
            <person name="Ardell D.H."/>
            <person name="Arguello R."/>
            <person name="Artieri C.G."/>
            <person name="Barbash D.A."/>
            <person name="Barker D."/>
            <person name="Barsanti P."/>
            <person name="Batterham P."/>
            <person name="Batzoglou S."/>
            <person name="Begun D."/>
            <person name="Bhutkar A."/>
            <person name="Blanco E."/>
            <person name="Bosak S.A."/>
            <person name="Bradley R.K."/>
            <person name="Brand A.D."/>
            <person name="Brent M.R."/>
            <person name="Brooks A.N."/>
            <person name="Brown R.H."/>
            <person name="Butlin R.K."/>
            <person name="Caggese C."/>
            <person name="Calvi B.R."/>
            <person name="Bernardo de Carvalho A."/>
            <person name="Caspi A."/>
            <person name="Castrezana S."/>
            <person name="Celniker S.E."/>
            <person name="Chang J.L."/>
            <person name="Chapple C."/>
            <person name="Chatterji S."/>
            <person name="Chinwalla A."/>
            <person name="Civetta A."/>
            <person name="Clifton S.W."/>
            <person name="Comeron J.M."/>
            <person name="Costello J.C."/>
            <person name="Coyne J.A."/>
            <person name="Daub J."/>
            <person name="David R.G."/>
            <person name="Delcher A.L."/>
            <person name="Delehaunty K."/>
            <person name="Do C.B."/>
            <person name="Ebling H."/>
            <person name="Edwards K."/>
            <person name="Eickbush T."/>
            <person name="Evans J.D."/>
            <person name="Filipski A."/>
            <person name="Findeiss S."/>
            <person name="Freyhult E."/>
            <person name="Fulton L."/>
            <person name="Fulton R."/>
            <person name="Garcia A.C."/>
            <person name="Gardiner A."/>
            <person name="Garfield D.A."/>
            <person name="Garvin B.E."/>
            <person name="Gibson G."/>
            <person name="Gilbert D."/>
            <person name="Gnerre S."/>
            <person name="Godfrey J."/>
            <person name="Good R."/>
            <person name="Gotea V."/>
            <person name="Gravely B."/>
            <person name="Greenberg A.J."/>
            <person name="Griffiths-Jones S."/>
            <person name="Gross S."/>
            <person name="Guigo R."/>
            <person name="Gustafson E.A."/>
            <person name="Haerty W."/>
            <person name="Hahn M.W."/>
            <person name="Halligan D.L."/>
            <person name="Halpern A.L."/>
            <person name="Halter G.M."/>
            <person name="Han M.V."/>
            <person name="Heger A."/>
            <person name="Hillier L."/>
            <person name="Hinrichs A.S."/>
            <person name="Holmes I."/>
            <person name="Hoskins R.A."/>
            <person name="Hubisz M.J."/>
            <person name="Hultmark D."/>
            <person name="Huntley M.A."/>
            <person name="Jaffe D.B."/>
            <person name="Jagadeeshan S."/>
            <person name="Jeck W.R."/>
            <person name="Johnson J."/>
            <person name="Jones C.D."/>
            <person name="Jordan W.C."/>
            <person name="Karpen G.H."/>
            <person name="Kataoka E."/>
            <person name="Keightley P.D."/>
            <person name="Kheradpour P."/>
            <person name="Kirkness E.F."/>
            <person name="Koerich L.B."/>
            <person name="Kristiansen K."/>
            <person name="Kudrna D."/>
            <person name="Kulathinal R.J."/>
            <person name="Kumar S."/>
            <person name="Kwok R."/>
            <person name="Lander E."/>
            <person name="Langley C.H."/>
            <person name="Lapoint R."/>
            <person name="Lazzaro B.P."/>
            <person name="Lee S.J."/>
            <person name="Levesque L."/>
            <person name="Li R."/>
            <person name="Lin C.F."/>
            <person name="Lin M.F."/>
            <person name="Lindblad-Toh K."/>
            <person name="Llopart A."/>
            <person name="Long M."/>
            <person name="Low L."/>
            <person name="Lozovsky E."/>
            <person name="Lu J."/>
            <person name="Luo M."/>
            <person name="Machado C.A."/>
            <person name="Makalowski W."/>
            <person name="Marzo M."/>
            <person name="Matsuda M."/>
            <person name="Matzkin L."/>
            <person name="McAllister B."/>
            <person name="McBride C.S."/>
            <person name="McKernan B."/>
            <person name="McKernan K."/>
            <person name="Mendez-Lago M."/>
            <person name="Minx P."/>
            <person name="Mollenhauer M.U."/>
            <person name="Montooth K."/>
            <person name="Mount S.M."/>
            <person name="Mu X."/>
            <person name="Myers E."/>
            <person name="Negre B."/>
            <person name="Newfeld S."/>
            <person name="Nielsen R."/>
            <person name="Noor M.A."/>
            <person name="O'Grady P."/>
            <person name="Pachter L."/>
            <person name="Papaceit M."/>
            <person name="Parisi M.J."/>
            <person name="Parisi M."/>
            <person name="Parts L."/>
            <person name="Pedersen J.S."/>
            <person name="Pesole G."/>
            <person name="Phillippy A.M."/>
            <person name="Ponting C.P."/>
            <person name="Pop M."/>
            <person name="Porcelli D."/>
            <person name="Powell J.R."/>
            <person name="Prohaska S."/>
            <person name="Pruitt K."/>
            <person name="Puig M."/>
            <person name="Quesneville H."/>
            <person name="Ram K.R."/>
            <person name="Rand D."/>
            <person name="Rasmussen M.D."/>
            <person name="Reed L.K."/>
            <person name="Reenan R."/>
            <person name="Reily A."/>
            <person name="Remington K.A."/>
            <person name="Rieger T.T."/>
            <person name="Ritchie M.G."/>
            <person name="Robin C."/>
            <person name="Rogers Y.H."/>
            <person name="Rohde C."/>
            <person name="Rozas J."/>
            <person name="Rubenfield M.J."/>
            <person name="Ruiz A."/>
            <person name="Russo S."/>
            <person name="Salzberg S.L."/>
            <person name="Sanchez-Gracia A."/>
            <person name="Saranga D.J."/>
            <person name="Sato H."/>
            <person name="Schaeffer S.W."/>
            <person name="Schatz M.C."/>
            <person name="Schlenke T."/>
            <person name="Schwartz R."/>
            <person name="Segarra C."/>
            <person name="Singh R.S."/>
            <person name="Sirot L."/>
            <person name="Sirota M."/>
            <person name="Sisneros N.B."/>
            <person name="Smith C.D."/>
            <person name="Smith T.F."/>
            <person name="Spieth J."/>
            <person name="Stage D.E."/>
            <person name="Stark A."/>
            <person name="Stephan W."/>
            <person name="Strausberg R.L."/>
            <person name="Strempel S."/>
            <person name="Sturgill D."/>
            <person name="Sutton G."/>
            <person name="Sutton G.G."/>
            <person name="Tao W."/>
            <person name="Teichmann S."/>
            <person name="Tobari Y.N."/>
            <person name="Tomimura Y."/>
            <person name="Tsolas J.M."/>
            <person name="Valente V.L."/>
            <person name="Venter E."/>
            <person name="Venter J.C."/>
            <person name="Vicario S."/>
            <person name="Vieira F.G."/>
            <person name="Vilella A.J."/>
            <person name="Villasante A."/>
            <person name="Walenz B."/>
            <person name="Wang J."/>
            <person name="Wasserman M."/>
            <person name="Watts T."/>
            <person name="Wilson D."/>
            <person name="Wilson R.K."/>
            <person name="Wing R.A."/>
            <person name="Wolfner M.F."/>
            <person name="Wong A."/>
            <person name="Wong G.K."/>
            <person name="Wu C.I."/>
            <person name="Wu G."/>
            <person name="Yamamoto D."/>
            <person name="Yang H.P."/>
            <person name="Yang S.P."/>
            <person name="Yorke J.A."/>
            <person name="Yoshida K."/>
            <person name="Zdobnov E."/>
            <person name="Zhang P."/>
            <person name="Zhang Y."/>
            <person name="Zimin A.V."/>
            <person name="Baldwin J."/>
            <person name="Abdouelleil A."/>
            <person name="Abdulkadir J."/>
            <person name="Abebe A."/>
            <person name="Abera B."/>
            <person name="Abreu J."/>
            <person name="Acer S.C."/>
            <person name="Aftuck L."/>
            <person name="Alexander A."/>
            <person name="An P."/>
            <person name="Anderson E."/>
            <person name="Anderson S."/>
            <person name="Arachi H."/>
            <person name="Azer M."/>
            <person name="Bachantsang P."/>
            <person name="Barry A."/>
            <person name="Bayul T."/>
            <person name="Berlin A."/>
            <person name="Bessette D."/>
            <person name="Bloom T."/>
            <person name="Blye J."/>
            <person name="Boguslavskiy L."/>
            <person name="Bonnet C."/>
            <person name="Boukhgalter B."/>
            <person name="Bourzgui I."/>
            <person name="Brown A."/>
            <person name="Cahill P."/>
            <person name="Channer S."/>
            <person name="Cheshatsang Y."/>
            <person name="Chuda L."/>
            <person name="Citroen M."/>
            <person name="Collymore A."/>
            <person name="Cooke P."/>
            <person name="Costello M."/>
            <person name="D'Aco K."/>
            <person name="Daza R."/>
            <person name="De Haan G."/>
            <person name="DeGray S."/>
            <person name="DeMaso C."/>
            <person name="Dhargay N."/>
            <person name="Dooley K."/>
            <person name="Dooley E."/>
            <person name="Doricent M."/>
            <person name="Dorje P."/>
            <person name="Dorjee K."/>
            <person name="Dupes A."/>
            <person name="Elong R."/>
            <person name="Falk J."/>
            <person name="Farina A."/>
            <person name="Faro S."/>
            <person name="Ferguson D."/>
            <person name="Fisher S."/>
            <person name="Foley C.D."/>
            <person name="Franke A."/>
            <person name="Friedrich D."/>
            <person name="Gadbois L."/>
            <person name="Gearin G."/>
            <person name="Gearin C.R."/>
            <person name="Giannoukos G."/>
            <person name="Goode T."/>
            <person name="Graham J."/>
            <person name="Grandbois E."/>
            <person name="Grewal S."/>
            <person name="Gyaltsen K."/>
            <person name="Hafez N."/>
            <person name="Hagos B."/>
            <person name="Hall J."/>
            <person name="Henson C."/>
            <person name="Hollinger A."/>
            <person name="Honan T."/>
            <person name="Huard M.D."/>
            <person name="Hughes L."/>
            <person name="Hurhula B."/>
            <person name="Husby M.E."/>
            <person name="Kamat A."/>
            <person name="Kanga B."/>
            <person name="Kashin S."/>
            <person name="Khazanovich D."/>
            <person name="Kisner P."/>
            <person name="Lance K."/>
            <person name="Lara M."/>
            <person name="Lee W."/>
            <person name="Lennon N."/>
            <person name="Letendre F."/>
            <person name="LeVine R."/>
            <person name="Lipovsky A."/>
            <person name="Liu X."/>
            <person name="Liu J."/>
            <person name="Liu S."/>
            <person name="Lokyitsang T."/>
            <person name="Lokyitsang Y."/>
            <person name="Lubonja R."/>
            <person name="Lui A."/>
            <person name="MacDonald P."/>
            <person name="Magnisalis V."/>
            <person name="Maru K."/>
            <person name="Matthews C."/>
            <person name="McCusker W."/>
            <person name="McDonough S."/>
            <person name="Mehta T."/>
            <person name="Meldrim J."/>
            <person name="Meneus L."/>
            <person name="Mihai O."/>
            <person name="Mihalev A."/>
            <person name="Mihova T."/>
            <person name="Mittelman R."/>
            <person name="Mlenga V."/>
            <person name="Montmayeur A."/>
            <person name="Mulrain L."/>
            <person name="Navidi A."/>
            <person name="Naylor J."/>
            <person name="Negash T."/>
            <person name="Nguyen T."/>
            <person name="Nguyen N."/>
            <person name="Nicol R."/>
            <person name="Norbu C."/>
            <person name="Norbu N."/>
            <person name="Novod N."/>
            <person name="O'Neill B."/>
            <person name="Osman S."/>
            <person name="Markiewicz E."/>
            <person name="Oyono O.L."/>
            <person name="Patti C."/>
            <person name="Phunkhang P."/>
            <person name="Pierre F."/>
            <person name="Priest M."/>
            <person name="Raghuraman S."/>
            <person name="Rege F."/>
            <person name="Reyes R."/>
            <person name="Rise C."/>
            <person name="Rogov P."/>
            <person name="Ross K."/>
            <person name="Ryan E."/>
            <person name="Settipalli S."/>
            <person name="Shea T."/>
            <person name="Sherpa N."/>
            <person name="Shi L."/>
            <person name="Shih D."/>
            <person name="Sparrow T."/>
            <person name="Spaulding J."/>
            <person name="Stalker J."/>
            <person name="Stange-Thomann N."/>
            <person name="Stavropoulos S."/>
            <person name="Stone C."/>
            <person name="Strader C."/>
            <person name="Tesfaye S."/>
            <person name="Thomson T."/>
            <person name="Thoulutsang Y."/>
            <person name="Thoulutsang D."/>
            <person name="Topham K."/>
            <person name="Topping I."/>
            <person name="Tsamla T."/>
            <person name="Vassiliev H."/>
            <person name="Vo A."/>
            <person name="Wangchuk T."/>
            <person name="Wangdi T."/>
            <person name="Weiand M."/>
            <person name="Wilkinson J."/>
            <person name="Wilson A."/>
            <person name="Yadav S."/>
            <person name="Young G."/>
            <person name="Yu Q."/>
            <person name="Zembek L."/>
            <person name="Zhong D."/>
            <person name="Zimmer A."/>
            <person name="Zwirko Z."/>
            <person name="Jaffe D.B."/>
            <person name="Alvarez P."/>
            <person name="Brockman W."/>
            <person name="Butler J."/>
            <person name="Chin C."/>
            <person name="Gnerre S."/>
            <person name="Grabherr M."/>
            <person name="Kleber M."/>
            <person name="Mauceli E."/>
            <person name="MacCallum I."/>
        </authorList>
    </citation>
    <scope>NUCLEOTIDE SEQUENCE [LARGE SCALE GENOMIC DNA]</scope>
    <source>
        <strain evidence="3">Tucson 15081-1352.22</strain>
    </source>
</reference>
<evidence type="ECO:0000313" key="2">
    <source>
        <dbReference type="EMBL" id="KRG04710.1"/>
    </source>
</evidence>
<dbReference type="KEGG" id="dmo:Dmoj_GI20538"/>
<proteinExistence type="predicted"/>
<organism evidence="2 3">
    <name type="scientific">Drosophila mojavensis</name>
    <name type="common">Fruit fly</name>
    <dbReference type="NCBI Taxonomy" id="7230"/>
    <lineage>
        <taxon>Eukaryota</taxon>
        <taxon>Metazoa</taxon>
        <taxon>Ecdysozoa</taxon>
        <taxon>Arthropoda</taxon>
        <taxon>Hexapoda</taxon>
        <taxon>Insecta</taxon>
        <taxon>Pterygota</taxon>
        <taxon>Neoptera</taxon>
        <taxon>Endopterygota</taxon>
        <taxon>Diptera</taxon>
        <taxon>Brachycera</taxon>
        <taxon>Muscomorpha</taxon>
        <taxon>Ephydroidea</taxon>
        <taxon>Drosophilidae</taxon>
        <taxon>Drosophila</taxon>
    </lineage>
</organism>
<gene>
    <name evidence="2" type="primary">Dmoj\GI20538</name>
    <name evidence="2" type="ORF">Dmoj_GI20538</name>
</gene>
<evidence type="ECO:0000256" key="1">
    <source>
        <dbReference type="SAM" id="MobiDB-lite"/>
    </source>
</evidence>
<protein>
    <submittedName>
        <fullName evidence="2">Uncharacterized protein, isoform C</fullName>
    </submittedName>
</protein>
<evidence type="ECO:0000313" key="3">
    <source>
        <dbReference type="Proteomes" id="UP000009192"/>
    </source>
</evidence>
<feature type="region of interest" description="Disordered" evidence="1">
    <location>
        <begin position="180"/>
        <end position="210"/>
    </location>
</feature>
<dbReference type="AlphaFoldDB" id="A0A0Q9X8H9"/>
<name>A0A0Q9X8H9_DROMO</name>
<accession>A0A0Q9X8H9</accession>
<feature type="compositionally biased region" description="Basic and acidic residues" evidence="1">
    <location>
        <begin position="185"/>
        <end position="209"/>
    </location>
</feature>
<sequence length="248" mass="29081">MHNCKFQVLTKCIARNLDNAFHFLKVLPACCYSGRGNACVGRIAVSMLLRNGYSQDYRCVLFSQRSDNEKLLAFKNRMTSCADVARKYDYLMDLMKENINLYYRYLCDNTAEVLTVVNAVDSALDDISNLGLSVTKSPNMQRLVHVTRSLDFDRTVNHIRQYIDAENKKKAQTRFGFALKKKQKEQKTGKQKDRQKERLKEKDKHEKPVRVKLPRRLKKNVMKTTKRKYVIYLKRLRLSQLVKKMPTE</sequence>
<dbReference type="Proteomes" id="UP000009192">
    <property type="component" value="Unassembled WGS sequence"/>
</dbReference>
<dbReference type="InParanoid" id="A0A0Q9X8H9"/>
<dbReference type="OrthoDB" id="7873485at2759"/>
<dbReference type="Gene3D" id="1.20.1370.30">
    <property type="match status" value="1"/>
</dbReference>